<evidence type="ECO:0000256" key="1">
    <source>
        <dbReference type="SAM" id="MobiDB-lite"/>
    </source>
</evidence>
<dbReference type="Proteomes" id="UP000664144">
    <property type="component" value="Unassembled WGS sequence"/>
</dbReference>
<accession>A0A939ETU4</accession>
<dbReference type="RefSeq" id="WP_206980088.1">
    <property type="nucleotide sequence ID" value="NZ_JAFLQZ010000001.1"/>
</dbReference>
<comment type="caution">
    <text evidence="2">The sequence shown here is derived from an EMBL/GenBank/DDBJ whole genome shotgun (WGS) entry which is preliminary data.</text>
</comment>
<keyword evidence="3" id="KW-1185">Reference proteome</keyword>
<dbReference type="EMBL" id="JAFLQZ010000001">
    <property type="protein sequence ID" value="MBO0356585.1"/>
    <property type="molecule type" value="Genomic_DNA"/>
</dbReference>
<proteinExistence type="predicted"/>
<dbReference type="PANTHER" id="PTHR30441">
    <property type="entry name" value="DUF748 DOMAIN-CONTAINING PROTEIN"/>
    <property type="match status" value="1"/>
</dbReference>
<evidence type="ECO:0000313" key="2">
    <source>
        <dbReference type="EMBL" id="MBO0356585.1"/>
    </source>
</evidence>
<organism evidence="2 3">
    <name type="scientific">Hymenobacter telluris</name>
    <dbReference type="NCBI Taxonomy" id="2816474"/>
    <lineage>
        <taxon>Bacteria</taxon>
        <taxon>Pseudomonadati</taxon>
        <taxon>Bacteroidota</taxon>
        <taxon>Cytophagia</taxon>
        <taxon>Cytophagales</taxon>
        <taxon>Hymenobacteraceae</taxon>
        <taxon>Hymenobacter</taxon>
    </lineage>
</organism>
<reference evidence="2" key="1">
    <citation type="submission" date="2021-03" db="EMBL/GenBank/DDBJ databases">
        <authorList>
            <person name="Kim M.K."/>
        </authorList>
    </citation>
    <scope>NUCLEOTIDE SEQUENCE</scope>
    <source>
        <strain evidence="2">BT186</strain>
    </source>
</reference>
<dbReference type="PANTHER" id="PTHR30441:SF8">
    <property type="entry name" value="DUF748 DOMAIN-CONTAINING PROTEIN"/>
    <property type="match status" value="1"/>
</dbReference>
<dbReference type="GO" id="GO:0090313">
    <property type="term" value="P:regulation of protein targeting to membrane"/>
    <property type="evidence" value="ECO:0007669"/>
    <property type="project" value="TreeGrafter"/>
</dbReference>
<gene>
    <name evidence="2" type="ORF">J0X19_01380</name>
</gene>
<sequence>MKRPSIRQLLGFSLLGVVVIALGALLLLSSGWGRQRVAHLIRERLARNSDLVLAPFEVDFSPFRDFPDFTVSLRHFYLTDTTARGNVPVLRIERADARLQLSELLYGRVKVNHLTLHNTEFRQLTDSTGQDWGLHGKGPRRSSASSPPDFDLDSLTLINFRVTDRNDFQRSGFEAFVYRARLRARGRAGIAQVRGLLDGQLVFLRSGRGNLFEREPVRAQVSYQYDFKQRKGTFLRTRATLNGDTVVIRGTHQAPPPGQPRGTRLDLRMVGAQPLLEVLHVALPPGLHQYLEGARSPSHARIWYTIKGFSGPSARPRTILKFQLRNAQIQWADSTRRIRRWDARGTFDNGPEHDSRTTSLTFTQCRLYSTAGELDAALTARNFLRPILTGRVRGRTELQTLAAVVAPGLWQARQGIATLNIRFNGPLPEIPARATRRALRASNTELPPLAVRGTITLENASFRVPSRGADMSGLNVKLGLRDSLWQLENLTGRLNGMQVKANASTTYLLSYFNGQHPVTMVRGTFAVDELRLDRLRQLLAPPAGQPHRAPRPRKPGRTRNQELAARAMNLLPAGLRLNIRLACGRLVLPADTLYQLAATVQHNGRYVQLTNLQTRVWGGQASGAVSWPTDTLHLQPVAMRLALRFNTIEYRRLLALLDREPRRTAATPTDPSLREVVLAANGQIVATVQTLTLPAGENLTNVRLRLDKNGPAFRLPYLNFETSAGGFGRVSATAQLRKGKLAAATANINLRYALLDVQRLLQLLAALSPPPSENKFASAGKLRPVTSPLIDGTVTAQVRVAADQVRYGLLRGRNFRLVSHLEPGGARLENCSLQAFGGSISLQGRMQTDAGPDHHPLRAQMRLQHIELPTLFQLAEALQFEVLRADNVRGTMQCEADVHTDLDATFLPNLNRTHAYLKTDLRDLELLDVDALAQALKFLNDKKTSHLYFEPVSPRFILDGNRVLVPSLHMNSNLTDLAVSGEYYLNGQANLYVGLSPMQALFGNNEKRVERIQSGEATRRPSRGLVYVHLSRAPGTKYKVRLFKKQEQRQQQERLRQQYRALLRTQRLDTTLRLLR</sequence>
<feature type="region of interest" description="Disordered" evidence="1">
    <location>
        <begin position="128"/>
        <end position="148"/>
    </location>
</feature>
<evidence type="ECO:0008006" key="4">
    <source>
        <dbReference type="Google" id="ProtNLM"/>
    </source>
</evidence>
<dbReference type="InterPro" id="IPR052894">
    <property type="entry name" value="AsmA-related"/>
</dbReference>
<evidence type="ECO:0000313" key="3">
    <source>
        <dbReference type="Proteomes" id="UP000664144"/>
    </source>
</evidence>
<dbReference type="GO" id="GO:0005886">
    <property type="term" value="C:plasma membrane"/>
    <property type="evidence" value="ECO:0007669"/>
    <property type="project" value="TreeGrafter"/>
</dbReference>
<protein>
    <recommendedName>
        <fullName evidence="4">AsmA-like C-terminal domain-containing protein</fullName>
    </recommendedName>
</protein>
<dbReference type="AlphaFoldDB" id="A0A939ETU4"/>
<name>A0A939ETU4_9BACT</name>